<dbReference type="STRING" id="1173027.Mic7113_4442"/>
<evidence type="ECO:0000313" key="2">
    <source>
        <dbReference type="Proteomes" id="UP000010471"/>
    </source>
</evidence>
<dbReference type="Proteomes" id="UP000010471">
    <property type="component" value="Chromosome"/>
</dbReference>
<reference evidence="1 2" key="1">
    <citation type="submission" date="2012-06" db="EMBL/GenBank/DDBJ databases">
        <title>Finished chromosome of genome of Microcoleus sp. PCC 7113.</title>
        <authorList>
            <consortium name="US DOE Joint Genome Institute"/>
            <person name="Gugger M."/>
            <person name="Coursin T."/>
            <person name="Rippka R."/>
            <person name="Tandeau De Marsac N."/>
            <person name="Huntemann M."/>
            <person name="Wei C.-L."/>
            <person name="Han J."/>
            <person name="Detter J.C."/>
            <person name="Han C."/>
            <person name="Tapia R."/>
            <person name="Chen A."/>
            <person name="Kyrpides N."/>
            <person name="Mavromatis K."/>
            <person name="Markowitz V."/>
            <person name="Szeto E."/>
            <person name="Ivanova N."/>
            <person name="Pagani I."/>
            <person name="Pati A."/>
            <person name="Goodwin L."/>
            <person name="Nordberg H.P."/>
            <person name="Cantor M.N."/>
            <person name="Hua S.X."/>
            <person name="Woyke T."/>
            <person name="Kerfeld C.A."/>
        </authorList>
    </citation>
    <scope>NUCLEOTIDE SEQUENCE [LARGE SCALE GENOMIC DNA]</scope>
    <source>
        <strain evidence="1 2">PCC 7113</strain>
    </source>
</reference>
<evidence type="ECO:0008006" key="3">
    <source>
        <dbReference type="Google" id="ProtNLM"/>
    </source>
</evidence>
<dbReference type="SUPFAM" id="SSF53756">
    <property type="entry name" value="UDP-Glycosyltransferase/glycogen phosphorylase"/>
    <property type="match status" value="1"/>
</dbReference>
<protein>
    <recommendedName>
        <fullName evidence="3">Glycosyltransferase subfamily 4-like N-terminal domain-containing protein</fullName>
    </recommendedName>
</protein>
<organism evidence="1 2">
    <name type="scientific">Allocoleopsis franciscana PCC 7113</name>
    <dbReference type="NCBI Taxonomy" id="1173027"/>
    <lineage>
        <taxon>Bacteria</taxon>
        <taxon>Bacillati</taxon>
        <taxon>Cyanobacteriota</taxon>
        <taxon>Cyanophyceae</taxon>
        <taxon>Coleofasciculales</taxon>
        <taxon>Coleofasciculaceae</taxon>
        <taxon>Allocoleopsis</taxon>
        <taxon>Allocoleopsis franciscana</taxon>
    </lineage>
</organism>
<dbReference type="eggNOG" id="COG0438">
    <property type="taxonomic scope" value="Bacteria"/>
</dbReference>
<dbReference type="EMBL" id="CP003630">
    <property type="protein sequence ID" value="AFZ20135.1"/>
    <property type="molecule type" value="Genomic_DNA"/>
</dbReference>
<evidence type="ECO:0000313" key="1">
    <source>
        <dbReference type="EMBL" id="AFZ20135.1"/>
    </source>
</evidence>
<dbReference type="HOGENOM" id="CLU_690642_0_0_3"/>
<keyword evidence="2" id="KW-1185">Reference proteome</keyword>
<dbReference type="OrthoDB" id="8481352at2"/>
<dbReference type="KEGG" id="mic:Mic7113_4442"/>
<accession>K9WIB8</accession>
<sequence>MIVFVQPFGLNSPGGGSRILRALLKDTPVTFLSICTSPQAPPPTTVGQELYLPIRPYFGRIERTRFKELVNIFYFPLAEIFRYRLTGICRQFKATAIHAIAHDLTFWYAYQVAKKLELPYYLSVHDDLRYALQGSVLFKEGMSKIAEVWKGAEGRFVISDELGKEYAQRYGQKAFTIVTDGLEQVAAKPLIRAINSCRVYFMGLFHISYKVNFDAFLQALEILQKLRPDWHVTLTCRCGNISPKLLAAQFPVTQLPFASEQEVIRDMEQADMVYFPLPFGQEYESFVRYSLSTKMITYLGSGLPIIYHGPIKAAASQLLGQHQAAILINSLDPHCIAEALIKERVKTVDIVQNALNLGVEQFILREQKNKFWNSVNKI</sequence>
<name>K9WIB8_9CYAN</name>
<gene>
    <name evidence="1" type="ORF">Mic7113_4442</name>
</gene>
<dbReference type="RefSeq" id="WP_015184271.1">
    <property type="nucleotide sequence ID" value="NC_019738.1"/>
</dbReference>
<proteinExistence type="predicted"/>
<dbReference type="AlphaFoldDB" id="K9WIB8"/>
<dbReference type="Gene3D" id="3.40.50.2000">
    <property type="entry name" value="Glycogen Phosphorylase B"/>
    <property type="match status" value="2"/>
</dbReference>